<reference evidence="3 4" key="1">
    <citation type="submission" date="2013-03" db="EMBL/GenBank/DDBJ databases">
        <title>The Genome Sequence of Phialophora europaea CBS 101466.</title>
        <authorList>
            <consortium name="The Broad Institute Genomics Platform"/>
            <person name="Cuomo C."/>
            <person name="de Hoog S."/>
            <person name="Gorbushina A."/>
            <person name="Walker B."/>
            <person name="Young S.K."/>
            <person name="Zeng Q."/>
            <person name="Gargeya S."/>
            <person name="Fitzgerald M."/>
            <person name="Haas B."/>
            <person name="Abouelleil A."/>
            <person name="Allen A.W."/>
            <person name="Alvarado L."/>
            <person name="Arachchi H.M."/>
            <person name="Berlin A.M."/>
            <person name="Chapman S.B."/>
            <person name="Gainer-Dewar J."/>
            <person name="Goldberg J."/>
            <person name="Griggs A."/>
            <person name="Gujja S."/>
            <person name="Hansen M."/>
            <person name="Howarth C."/>
            <person name="Imamovic A."/>
            <person name="Ireland A."/>
            <person name="Larimer J."/>
            <person name="McCowan C."/>
            <person name="Murphy C."/>
            <person name="Pearson M."/>
            <person name="Poon T.W."/>
            <person name="Priest M."/>
            <person name="Roberts A."/>
            <person name="Saif S."/>
            <person name="Shea T."/>
            <person name="Sisk P."/>
            <person name="Sykes S."/>
            <person name="Wortman J."/>
            <person name="Nusbaum C."/>
            <person name="Birren B."/>
        </authorList>
    </citation>
    <scope>NUCLEOTIDE SEQUENCE [LARGE SCALE GENOMIC DNA]</scope>
    <source>
        <strain evidence="3 4">CBS 101466</strain>
    </source>
</reference>
<dbReference type="Pfam" id="PF09362">
    <property type="entry name" value="DUF1996"/>
    <property type="match status" value="1"/>
</dbReference>
<feature type="chain" id="PRO_5004825065" description="DUF1996 domain-containing protein" evidence="1">
    <location>
        <begin position="20"/>
        <end position="462"/>
    </location>
</feature>
<protein>
    <recommendedName>
        <fullName evidence="2">DUF1996 domain-containing protein</fullName>
    </recommendedName>
</protein>
<dbReference type="STRING" id="1220924.W2RRT4"/>
<dbReference type="PANTHER" id="PTHR43662:SF3">
    <property type="entry name" value="DOMAIN PROTEIN, PUTATIVE (AFU_ORTHOLOGUE AFUA_6G11970)-RELATED"/>
    <property type="match status" value="1"/>
</dbReference>
<dbReference type="HOGENOM" id="CLU_014722_1_1_1"/>
<dbReference type="InParanoid" id="W2RRT4"/>
<dbReference type="eggNOG" id="KOG4157">
    <property type="taxonomic scope" value="Eukaryota"/>
</dbReference>
<keyword evidence="4" id="KW-1185">Reference proteome</keyword>
<organism evidence="3 4">
    <name type="scientific">Cyphellophora europaea (strain CBS 101466)</name>
    <name type="common">Phialophora europaea</name>
    <dbReference type="NCBI Taxonomy" id="1220924"/>
    <lineage>
        <taxon>Eukaryota</taxon>
        <taxon>Fungi</taxon>
        <taxon>Dikarya</taxon>
        <taxon>Ascomycota</taxon>
        <taxon>Pezizomycotina</taxon>
        <taxon>Eurotiomycetes</taxon>
        <taxon>Chaetothyriomycetidae</taxon>
        <taxon>Chaetothyriales</taxon>
        <taxon>Cyphellophoraceae</taxon>
        <taxon>Cyphellophora</taxon>
    </lineage>
</organism>
<feature type="domain" description="DUF1996" evidence="2">
    <location>
        <begin position="34"/>
        <end position="260"/>
    </location>
</feature>
<name>W2RRT4_CYPE1</name>
<dbReference type="VEuPathDB" id="FungiDB:HMPREF1541_07067"/>
<accession>W2RRT4</accession>
<dbReference type="EMBL" id="KB822722">
    <property type="protein sequence ID" value="ETN39025.1"/>
    <property type="molecule type" value="Genomic_DNA"/>
</dbReference>
<dbReference type="Proteomes" id="UP000030752">
    <property type="component" value="Unassembled WGS sequence"/>
</dbReference>
<evidence type="ECO:0000313" key="4">
    <source>
        <dbReference type="Proteomes" id="UP000030752"/>
    </source>
</evidence>
<dbReference type="RefSeq" id="XP_008719614.1">
    <property type="nucleotide sequence ID" value="XM_008721392.1"/>
</dbReference>
<gene>
    <name evidence="3" type="ORF">HMPREF1541_07067</name>
</gene>
<dbReference type="AlphaFoldDB" id="W2RRT4"/>
<evidence type="ECO:0000313" key="3">
    <source>
        <dbReference type="EMBL" id="ETN39025.1"/>
    </source>
</evidence>
<evidence type="ECO:0000256" key="1">
    <source>
        <dbReference type="SAM" id="SignalP"/>
    </source>
</evidence>
<keyword evidence="1" id="KW-0732">Signal</keyword>
<evidence type="ECO:0000259" key="2">
    <source>
        <dbReference type="Pfam" id="PF09362"/>
    </source>
</evidence>
<dbReference type="InterPro" id="IPR018535">
    <property type="entry name" value="DUF1996"/>
</dbReference>
<dbReference type="PANTHER" id="PTHR43662">
    <property type="match status" value="1"/>
</dbReference>
<feature type="signal peptide" evidence="1">
    <location>
        <begin position="1"/>
        <end position="19"/>
    </location>
</feature>
<sequence length="462" mass="49487">MVLSKAALLSLAALPATQAFFLIPCWPLSTQRLDPIVYPGEPASHLHSIVGGKAFAPVMDYNTTQTSECTTCMVSKDKSNYWVASLFHQNGDSFELVPQHGSASLYYLNEKTRLGSGEKMEPLPVGLRMLAGDPEKRSGSQAFEDQAINYKCLNYKGTPTDSKGFPDQNCPDGLRAEVTFPSCWDGVNLDSDDHQSHMAYPTVTFEAGACPSTHPHHLVTVKMEVIFKTFDFPFSGKNPFVWSTGDPTGFGLHADLLMGWDYDLLSRAVEQCDNPSGRIQDCAPFAGLIPESQVYLDPKTCEIDSYVNEDYSGKLSKLPGCNTIEFGPGRASKQNCADGASLKGDWSDYTGGIAGAVNSIGNHISSAVAGIFPGSGAAPTGAPAQFYEKPAGDAAPAPEAAKAVPSVHADANGNVVTDWVYVTETVTVTGAAPASTGGWNDAAKRDAEEHIHKHRGHARRSF</sequence>
<proteinExistence type="predicted"/>
<dbReference type="GeneID" id="19974406"/>
<dbReference type="OrthoDB" id="74764at2759"/>